<dbReference type="EMBL" id="JACGCI010000057">
    <property type="protein sequence ID" value="KAF6750416.1"/>
    <property type="molecule type" value="Genomic_DNA"/>
</dbReference>
<sequence>MRFTIISSITLLVATLTSGLVIPVDSASGEVIARSELADDAYDAMIYRRRTSKTKKAAIAAARPAKQAAKAQKKASFAGAAKAHKATTNMPARNSKFKVPAGGGKPAHTYSGKEVRKEVFKGHMEAQRLKTPGLSKTQKKKSPIKPFGNRPHEVPKKGNLKPLKGMTPVVKGGKQHQQPGREWPMPNKAAPGTTSPVRVITQKGKKGNHVFRGVVAHDQSRTPGKGYNDHFQVKEQKQKTKRV</sequence>
<proteinExistence type="predicted"/>
<gene>
    <name evidence="3" type="ORF">DFP72DRAFT_911108</name>
</gene>
<evidence type="ECO:0000313" key="3">
    <source>
        <dbReference type="EMBL" id="KAF6750416.1"/>
    </source>
</evidence>
<feature type="compositionally biased region" description="Basic and acidic residues" evidence="1">
    <location>
        <begin position="227"/>
        <end position="243"/>
    </location>
</feature>
<organism evidence="3 4">
    <name type="scientific">Ephemerocybe angulata</name>
    <dbReference type="NCBI Taxonomy" id="980116"/>
    <lineage>
        <taxon>Eukaryota</taxon>
        <taxon>Fungi</taxon>
        <taxon>Dikarya</taxon>
        <taxon>Basidiomycota</taxon>
        <taxon>Agaricomycotina</taxon>
        <taxon>Agaricomycetes</taxon>
        <taxon>Agaricomycetidae</taxon>
        <taxon>Agaricales</taxon>
        <taxon>Agaricineae</taxon>
        <taxon>Psathyrellaceae</taxon>
        <taxon>Ephemerocybe</taxon>
    </lineage>
</organism>
<keyword evidence="4" id="KW-1185">Reference proteome</keyword>
<evidence type="ECO:0000256" key="1">
    <source>
        <dbReference type="SAM" id="MobiDB-lite"/>
    </source>
</evidence>
<feature type="region of interest" description="Disordered" evidence="1">
    <location>
        <begin position="132"/>
        <end position="195"/>
    </location>
</feature>
<dbReference type="OrthoDB" id="2963718at2759"/>
<dbReference type="AlphaFoldDB" id="A0A8H6HPS0"/>
<evidence type="ECO:0000313" key="4">
    <source>
        <dbReference type="Proteomes" id="UP000521943"/>
    </source>
</evidence>
<reference evidence="3 4" key="1">
    <citation type="submission" date="2020-07" db="EMBL/GenBank/DDBJ databases">
        <title>Comparative genomics of pyrophilous fungi reveals a link between fire events and developmental genes.</title>
        <authorList>
            <consortium name="DOE Joint Genome Institute"/>
            <person name="Steindorff A.S."/>
            <person name="Carver A."/>
            <person name="Calhoun S."/>
            <person name="Stillman K."/>
            <person name="Liu H."/>
            <person name="Lipzen A."/>
            <person name="Pangilinan J."/>
            <person name="Labutti K."/>
            <person name="Bruns T.D."/>
            <person name="Grigoriev I.V."/>
        </authorList>
    </citation>
    <scope>NUCLEOTIDE SEQUENCE [LARGE SCALE GENOMIC DNA]</scope>
    <source>
        <strain evidence="3 4">CBS 144469</strain>
    </source>
</reference>
<feature type="region of interest" description="Disordered" evidence="1">
    <location>
        <begin position="215"/>
        <end position="243"/>
    </location>
</feature>
<name>A0A8H6HPS0_9AGAR</name>
<keyword evidence="2" id="KW-0732">Signal</keyword>
<comment type="caution">
    <text evidence="3">The sequence shown here is derived from an EMBL/GenBank/DDBJ whole genome shotgun (WGS) entry which is preliminary data.</text>
</comment>
<accession>A0A8H6HPS0</accession>
<feature type="signal peptide" evidence="2">
    <location>
        <begin position="1"/>
        <end position="19"/>
    </location>
</feature>
<dbReference type="Proteomes" id="UP000521943">
    <property type="component" value="Unassembled WGS sequence"/>
</dbReference>
<evidence type="ECO:0000256" key="2">
    <source>
        <dbReference type="SAM" id="SignalP"/>
    </source>
</evidence>
<protein>
    <submittedName>
        <fullName evidence="3">Uncharacterized protein</fullName>
    </submittedName>
</protein>
<feature type="chain" id="PRO_5034270880" evidence="2">
    <location>
        <begin position="20"/>
        <end position="243"/>
    </location>
</feature>